<sequence length="413" mass="46579">MAMDSSRSQHFPSIPIPGSALRHAYPAWPGEQTALGSPYADVPLASPFGHTPGGQTSFEYWYLGVQIPDPNLPKAGLGLEKVPGFHPKEVWEALENLVESFTVTKDEVDEEYEAADPVKVCHLLLGLTVFQRDALNDYAKSSGVDSLYHWIHKYCSPYGGAGASREAVETIRGLAEGPLAYDVYVLHATLEGKIKGDELTLVELICDREEEDLQLLMSEYQKQHDISLVNAIRKKYSGRKLENLLLSVLILQRQHDDLPVDEIRVDNDVIALRNAIEEQDDKTLTELLTKRSKPHIAAIITKYAAAHGSLRKHIKQRWNAKGLLYIIDGAKSKRDGEGAWRDAKLLEETMKGLGTQDDKLRYRVIRAHWNTKRFSAVKQAYQERYEKDLDKRIDGDTSGNYREILQLIYQAGK</sequence>
<dbReference type="GO" id="GO:0005634">
    <property type="term" value="C:nucleus"/>
    <property type="evidence" value="ECO:0007669"/>
    <property type="project" value="TreeGrafter"/>
</dbReference>
<gene>
    <name evidence="4" type="ORF">FA13DRAFT_1790744</name>
</gene>
<dbReference type="OrthoDB" id="37886at2759"/>
<protein>
    <submittedName>
        <fullName evidence="4">Annexin</fullName>
    </submittedName>
</protein>
<dbReference type="Gene3D" id="1.10.220.10">
    <property type="entry name" value="Annexin"/>
    <property type="match status" value="3"/>
</dbReference>
<evidence type="ECO:0000256" key="2">
    <source>
        <dbReference type="ARBA" id="ARBA00022737"/>
    </source>
</evidence>
<dbReference type="AlphaFoldDB" id="A0A4Y7TEJ8"/>
<evidence type="ECO:0000256" key="1">
    <source>
        <dbReference type="ARBA" id="ARBA00007831"/>
    </source>
</evidence>
<dbReference type="GO" id="GO:0012506">
    <property type="term" value="C:vesicle membrane"/>
    <property type="evidence" value="ECO:0007669"/>
    <property type="project" value="TreeGrafter"/>
</dbReference>
<dbReference type="GO" id="GO:0005544">
    <property type="term" value="F:calcium-dependent phospholipid binding"/>
    <property type="evidence" value="ECO:0007669"/>
    <property type="project" value="InterPro"/>
</dbReference>
<dbReference type="GO" id="GO:0001786">
    <property type="term" value="F:phosphatidylserine binding"/>
    <property type="evidence" value="ECO:0007669"/>
    <property type="project" value="TreeGrafter"/>
</dbReference>
<dbReference type="PROSITE" id="PS51897">
    <property type="entry name" value="ANNEXIN_2"/>
    <property type="match status" value="2"/>
</dbReference>
<dbReference type="GO" id="GO:0005886">
    <property type="term" value="C:plasma membrane"/>
    <property type="evidence" value="ECO:0007669"/>
    <property type="project" value="TreeGrafter"/>
</dbReference>
<accession>A0A4Y7TEJ8</accession>
<dbReference type="EMBL" id="QPFP01000015">
    <property type="protein sequence ID" value="TEB32431.1"/>
    <property type="molecule type" value="Genomic_DNA"/>
</dbReference>
<dbReference type="Proteomes" id="UP000298030">
    <property type="component" value="Unassembled WGS sequence"/>
</dbReference>
<dbReference type="SMART" id="SM00335">
    <property type="entry name" value="ANX"/>
    <property type="match status" value="2"/>
</dbReference>
<evidence type="ECO:0000313" key="4">
    <source>
        <dbReference type="EMBL" id="TEB32431.1"/>
    </source>
</evidence>
<dbReference type="STRING" id="71717.A0A4Y7TEJ8"/>
<dbReference type="PANTHER" id="PTHR10502:SF102">
    <property type="entry name" value="ANNEXIN B11"/>
    <property type="match status" value="1"/>
</dbReference>
<keyword evidence="3" id="KW-0041">Annexin</keyword>
<evidence type="ECO:0000256" key="3">
    <source>
        <dbReference type="ARBA" id="ARBA00023216"/>
    </source>
</evidence>
<comment type="caution">
    <text evidence="4">The sequence shown here is derived from an EMBL/GenBank/DDBJ whole genome shotgun (WGS) entry which is preliminary data.</text>
</comment>
<dbReference type="InterPro" id="IPR037104">
    <property type="entry name" value="Annexin_sf"/>
</dbReference>
<proteinExistence type="inferred from homology"/>
<dbReference type="PANTHER" id="PTHR10502">
    <property type="entry name" value="ANNEXIN"/>
    <property type="match status" value="1"/>
</dbReference>
<keyword evidence="5" id="KW-1185">Reference proteome</keyword>
<dbReference type="InterPro" id="IPR018502">
    <property type="entry name" value="Annexin_repeat"/>
</dbReference>
<organism evidence="4 5">
    <name type="scientific">Coprinellus micaceus</name>
    <name type="common">Glistening ink-cap mushroom</name>
    <name type="synonym">Coprinus micaceus</name>
    <dbReference type="NCBI Taxonomy" id="71717"/>
    <lineage>
        <taxon>Eukaryota</taxon>
        <taxon>Fungi</taxon>
        <taxon>Dikarya</taxon>
        <taxon>Basidiomycota</taxon>
        <taxon>Agaricomycotina</taxon>
        <taxon>Agaricomycetes</taxon>
        <taxon>Agaricomycetidae</taxon>
        <taxon>Agaricales</taxon>
        <taxon>Agaricineae</taxon>
        <taxon>Psathyrellaceae</taxon>
        <taxon>Coprinellus</taxon>
    </lineage>
</organism>
<dbReference type="SUPFAM" id="SSF47874">
    <property type="entry name" value="Annexin"/>
    <property type="match status" value="1"/>
</dbReference>
<dbReference type="Pfam" id="PF00191">
    <property type="entry name" value="Annexin"/>
    <property type="match status" value="2"/>
</dbReference>
<keyword evidence="2" id="KW-0677">Repeat</keyword>
<dbReference type="GO" id="GO:0005737">
    <property type="term" value="C:cytoplasm"/>
    <property type="evidence" value="ECO:0007669"/>
    <property type="project" value="TreeGrafter"/>
</dbReference>
<evidence type="ECO:0000313" key="5">
    <source>
        <dbReference type="Proteomes" id="UP000298030"/>
    </source>
</evidence>
<comment type="similarity">
    <text evidence="1">Belongs to the annexin family.</text>
</comment>
<reference evidence="4 5" key="1">
    <citation type="journal article" date="2019" name="Nat. Ecol. Evol.">
        <title>Megaphylogeny resolves global patterns of mushroom evolution.</title>
        <authorList>
            <person name="Varga T."/>
            <person name="Krizsan K."/>
            <person name="Foldi C."/>
            <person name="Dima B."/>
            <person name="Sanchez-Garcia M."/>
            <person name="Sanchez-Ramirez S."/>
            <person name="Szollosi G.J."/>
            <person name="Szarkandi J.G."/>
            <person name="Papp V."/>
            <person name="Albert L."/>
            <person name="Andreopoulos W."/>
            <person name="Angelini C."/>
            <person name="Antonin V."/>
            <person name="Barry K.W."/>
            <person name="Bougher N.L."/>
            <person name="Buchanan P."/>
            <person name="Buyck B."/>
            <person name="Bense V."/>
            <person name="Catcheside P."/>
            <person name="Chovatia M."/>
            <person name="Cooper J."/>
            <person name="Damon W."/>
            <person name="Desjardin D."/>
            <person name="Finy P."/>
            <person name="Geml J."/>
            <person name="Haridas S."/>
            <person name="Hughes K."/>
            <person name="Justo A."/>
            <person name="Karasinski D."/>
            <person name="Kautmanova I."/>
            <person name="Kiss B."/>
            <person name="Kocsube S."/>
            <person name="Kotiranta H."/>
            <person name="LaButti K.M."/>
            <person name="Lechner B.E."/>
            <person name="Liimatainen K."/>
            <person name="Lipzen A."/>
            <person name="Lukacs Z."/>
            <person name="Mihaltcheva S."/>
            <person name="Morgado L.N."/>
            <person name="Niskanen T."/>
            <person name="Noordeloos M.E."/>
            <person name="Ohm R.A."/>
            <person name="Ortiz-Santana B."/>
            <person name="Ovrebo C."/>
            <person name="Racz N."/>
            <person name="Riley R."/>
            <person name="Savchenko A."/>
            <person name="Shiryaev A."/>
            <person name="Soop K."/>
            <person name="Spirin V."/>
            <person name="Szebenyi C."/>
            <person name="Tomsovsky M."/>
            <person name="Tulloss R.E."/>
            <person name="Uehling J."/>
            <person name="Grigoriev I.V."/>
            <person name="Vagvolgyi C."/>
            <person name="Papp T."/>
            <person name="Martin F.M."/>
            <person name="Miettinen O."/>
            <person name="Hibbett D.S."/>
            <person name="Nagy L.G."/>
        </authorList>
    </citation>
    <scope>NUCLEOTIDE SEQUENCE [LARGE SCALE GENOMIC DNA]</scope>
    <source>
        <strain evidence="4 5">FP101781</strain>
    </source>
</reference>
<name>A0A4Y7TEJ8_COPMI</name>
<dbReference type="GO" id="GO:0005509">
    <property type="term" value="F:calcium ion binding"/>
    <property type="evidence" value="ECO:0007669"/>
    <property type="project" value="InterPro"/>
</dbReference>